<dbReference type="CDD" id="cd00118">
    <property type="entry name" value="LysM"/>
    <property type="match status" value="1"/>
</dbReference>
<dbReference type="RefSeq" id="WP_169561150.1">
    <property type="nucleotide sequence ID" value="NZ_BSNF01000008.1"/>
</dbReference>
<accession>A0ABQ5U5V8</accession>
<dbReference type="EMBL" id="BSNF01000008">
    <property type="protein sequence ID" value="GLQ07070.1"/>
    <property type="molecule type" value="Genomic_DNA"/>
</dbReference>
<dbReference type="SMART" id="SM00257">
    <property type="entry name" value="LysM"/>
    <property type="match status" value="1"/>
</dbReference>
<evidence type="ECO:0000313" key="4">
    <source>
        <dbReference type="Proteomes" id="UP001161409"/>
    </source>
</evidence>
<dbReference type="PROSITE" id="PS51782">
    <property type="entry name" value="LYSM"/>
    <property type="match status" value="1"/>
</dbReference>
<keyword evidence="4" id="KW-1185">Reference proteome</keyword>
<reference evidence="3" key="1">
    <citation type="journal article" date="2014" name="Int. J. Syst. Evol. Microbiol.">
        <title>Complete genome of a new Firmicutes species belonging to the dominant human colonic microbiota ('Ruminococcus bicirculans') reveals two chromosomes and a selective capacity to utilize plant glucans.</title>
        <authorList>
            <consortium name="NISC Comparative Sequencing Program"/>
            <person name="Wegmann U."/>
            <person name="Louis P."/>
            <person name="Goesmann A."/>
            <person name="Henrissat B."/>
            <person name="Duncan S.H."/>
            <person name="Flint H.J."/>
        </authorList>
    </citation>
    <scope>NUCLEOTIDE SEQUENCE</scope>
    <source>
        <strain evidence="3">NBRC 103408</strain>
    </source>
</reference>
<organism evidence="3 4">
    <name type="scientific">Sneathiella chinensis</name>
    <dbReference type="NCBI Taxonomy" id="349750"/>
    <lineage>
        <taxon>Bacteria</taxon>
        <taxon>Pseudomonadati</taxon>
        <taxon>Pseudomonadota</taxon>
        <taxon>Alphaproteobacteria</taxon>
        <taxon>Sneathiellales</taxon>
        <taxon>Sneathiellaceae</taxon>
        <taxon>Sneathiella</taxon>
    </lineage>
</organism>
<dbReference type="InterPro" id="IPR018392">
    <property type="entry name" value="LysM"/>
</dbReference>
<dbReference type="Gene3D" id="3.10.350.10">
    <property type="entry name" value="LysM domain"/>
    <property type="match status" value="1"/>
</dbReference>
<reference evidence="3" key="2">
    <citation type="submission" date="2023-01" db="EMBL/GenBank/DDBJ databases">
        <title>Draft genome sequence of Sneathiella chinensis strain NBRC 103408.</title>
        <authorList>
            <person name="Sun Q."/>
            <person name="Mori K."/>
        </authorList>
    </citation>
    <scope>NUCLEOTIDE SEQUENCE</scope>
    <source>
        <strain evidence="3">NBRC 103408</strain>
    </source>
</reference>
<feature type="region of interest" description="Disordered" evidence="1">
    <location>
        <begin position="30"/>
        <end position="96"/>
    </location>
</feature>
<dbReference type="SUPFAM" id="SSF54106">
    <property type="entry name" value="LysM domain"/>
    <property type="match status" value="1"/>
</dbReference>
<name>A0ABQ5U5V8_9PROT</name>
<evidence type="ECO:0000256" key="1">
    <source>
        <dbReference type="SAM" id="MobiDB-lite"/>
    </source>
</evidence>
<dbReference type="Gene3D" id="2.60.40.10">
    <property type="entry name" value="Immunoglobulins"/>
    <property type="match status" value="1"/>
</dbReference>
<dbReference type="InterPro" id="IPR036779">
    <property type="entry name" value="LysM_dom_sf"/>
</dbReference>
<proteinExistence type="predicted"/>
<feature type="compositionally biased region" description="Polar residues" evidence="1">
    <location>
        <begin position="51"/>
        <end position="61"/>
    </location>
</feature>
<dbReference type="InterPro" id="IPR044016">
    <property type="entry name" value="Big_13"/>
</dbReference>
<dbReference type="InterPro" id="IPR013783">
    <property type="entry name" value="Ig-like_fold"/>
</dbReference>
<dbReference type="InterPro" id="IPR052196">
    <property type="entry name" value="Bact_Kbp"/>
</dbReference>
<feature type="compositionally biased region" description="Basic and acidic residues" evidence="1">
    <location>
        <begin position="68"/>
        <end position="86"/>
    </location>
</feature>
<feature type="domain" description="LysM" evidence="2">
    <location>
        <begin position="326"/>
        <end position="375"/>
    </location>
</feature>
<protein>
    <submittedName>
        <fullName evidence="3">Peptidoglycan-binding protein LysM</fullName>
    </submittedName>
</protein>
<dbReference type="PANTHER" id="PTHR34700:SF4">
    <property type="entry name" value="PHAGE-LIKE ELEMENT PBSX PROTEIN XKDP"/>
    <property type="match status" value="1"/>
</dbReference>
<dbReference type="Pfam" id="PF19077">
    <property type="entry name" value="Big_13"/>
    <property type="match status" value="1"/>
</dbReference>
<dbReference type="Proteomes" id="UP001161409">
    <property type="component" value="Unassembled WGS sequence"/>
</dbReference>
<gene>
    <name evidence="3" type="ORF">GCM10007924_22910</name>
</gene>
<sequence>MRIIGIVVFVLLIGVAAFFLWREMTPPPVPSLAENGEGSQTGQGAGDTARDTQSPDASNRETGLADDGATKPRIIEKETLEGRAAEGTDTPEAEARPRFDIVRVDKNCGLLVAGRSEPAARVTIFAGDQKLGEATASNRGEWVFISPQPLSKGPQQINLVALNADGRELESARLVVMQVPDCARDEKDREPAIALLTPKGKEAAADFDKRVSKLLQMPEPVGDTGAAADLSVGAIDYDDAGNVDLSGKAKPGNSVNVYVDNKLVGTANADDDGNWTLTPDDDIAPGTYTLRADQLNDQGKVISRIEIPFQRTAADEVVLARGGLEIRAIVQPGNSLWRIARRMYGEGMEYTLIYQANQDQIRDPDLIYPGQIFTLPTGN</sequence>
<evidence type="ECO:0000259" key="2">
    <source>
        <dbReference type="PROSITE" id="PS51782"/>
    </source>
</evidence>
<dbReference type="Pfam" id="PF01476">
    <property type="entry name" value="LysM"/>
    <property type="match status" value="1"/>
</dbReference>
<dbReference type="PANTHER" id="PTHR34700">
    <property type="entry name" value="POTASSIUM BINDING PROTEIN KBP"/>
    <property type="match status" value="1"/>
</dbReference>
<comment type="caution">
    <text evidence="3">The sequence shown here is derived from an EMBL/GenBank/DDBJ whole genome shotgun (WGS) entry which is preliminary data.</text>
</comment>
<evidence type="ECO:0000313" key="3">
    <source>
        <dbReference type="EMBL" id="GLQ07070.1"/>
    </source>
</evidence>
<dbReference type="NCBIfam" id="NF033510">
    <property type="entry name" value="Ca_tandemer"/>
    <property type="match status" value="1"/>
</dbReference>